<dbReference type="CDD" id="cd03692">
    <property type="entry name" value="mtIF2_IVc"/>
    <property type="match status" value="1"/>
</dbReference>
<feature type="domain" description="Tr-type G" evidence="12">
    <location>
        <begin position="368"/>
        <end position="548"/>
    </location>
</feature>
<feature type="compositionally biased region" description="Polar residues" evidence="11">
    <location>
        <begin position="32"/>
        <end position="47"/>
    </location>
</feature>
<dbReference type="Gene3D" id="3.40.50.300">
    <property type="entry name" value="P-loop containing nucleotide triphosphate hydrolases"/>
    <property type="match status" value="1"/>
</dbReference>
<dbReference type="FunFam" id="2.40.30.10:FF:000008">
    <property type="entry name" value="Translation initiation factor IF-2"/>
    <property type="match status" value="1"/>
</dbReference>
<dbReference type="HOGENOM" id="CLU_006301_5_2_1"/>
<dbReference type="GO" id="GO:0003743">
    <property type="term" value="F:translation initiation factor activity"/>
    <property type="evidence" value="ECO:0007669"/>
    <property type="project" value="UniProtKB-KW"/>
</dbReference>
<dbReference type="NCBIfam" id="TIGR00487">
    <property type="entry name" value="IF-2"/>
    <property type="match status" value="1"/>
</dbReference>
<feature type="compositionally biased region" description="Polar residues" evidence="11">
    <location>
        <begin position="75"/>
        <end position="96"/>
    </location>
</feature>
<dbReference type="PROSITE" id="PS51722">
    <property type="entry name" value="G_TR_2"/>
    <property type="match status" value="1"/>
</dbReference>
<reference evidence="14" key="2">
    <citation type="submission" date="2015-01" db="EMBL/GenBank/DDBJ databases">
        <title>Evolutionary Origins and Diversification of the Mycorrhizal Mutualists.</title>
        <authorList>
            <consortium name="DOE Joint Genome Institute"/>
            <consortium name="Mycorrhizal Genomics Consortium"/>
            <person name="Kohler A."/>
            <person name="Kuo A."/>
            <person name="Nagy L.G."/>
            <person name="Floudas D."/>
            <person name="Copeland A."/>
            <person name="Barry K.W."/>
            <person name="Cichocki N."/>
            <person name="Veneault-Fourrey C."/>
            <person name="LaButti K."/>
            <person name="Lindquist E.A."/>
            <person name="Lipzen A."/>
            <person name="Lundell T."/>
            <person name="Morin E."/>
            <person name="Murat C."/>
            <person name="Riley R."/>
            <person name="Ohm R."/>
            <person name="Sun H."/>
            <person name="Tunlid A."/>
            <person name="Henrissat B."/>
            <person name="Grigoriev I.V."/>
            <person name="Hibbett D.S."/>
            <person name="Martin F."/>
        </authorList>
    </citation>
    <scope>NUCLEOTIDE SEQUENCE [LARGE SCALE GENOMIC DNA]</scope>
    <source>
        <strain evidence="14">LaAM-08-1</strain>
    </source>
</reference>
<evidence type="ECO:0000256" key="5">
    <source>
        <dbReference type="ARBA" id="ARBA00022917"/>
    </source>
</evidence>
<evidence type="ECO:0000256" key="8">
    <source>
        <dbReference type="ARBA" id="ARBA00023134"/>
    </source>
</evidence>
<dbReference type="SUPFAM" id="SSF52156">
    <property type="entry name" value="Initiation factor IF2/eIF5b, domain 3"/>
    <property type="match status" value="1"/>
</dbReference>
<keyword evidence="4" id="KW-0547">Nucleotide-binding</keyword>
<dbReference type="STRING" id="1095629.A0A0C9YER6"/>
<feature type="region of interest" description="Disordered" evidence="11">
    <location>
        <begin position="1"/>
        <end position="229"/>
    </location>
</feature>
<evidence type="ECO:0000256" key="11">
    <source>
        <dbReference type="SAM" id="MobiDB-lite"/>
    </source>
</evidence>
<evidence type="ECO:0000256" key="4">
    <source>
        <dbReference type="ARBA" id="ARBA00022741"/>
    </source>
</evidence>
<dbReference type="CDD" id="cd03702">
    <property type="entry name" value="IF2_mtIF2_II"/>
    <property type="match status" value="1"/>
</dbReference>
<evidence type="ECO:0000313" key="14">
    <source>
        <dbReference type="Proteomes" id="UP000054477"/>
    </source>
</evidence>
<dbReference type="Pfam" id="PF22042">
    <property type="entry name" value="EF-G_D2"/>
    <property type="match status" value="1"/>
</dbReference>
<dbReference type="PANTHER" id="PTHR43381">
    <property type="entry name" value="TRANSLATION INITIATION FACTOR IF-2-RELATED"/>
    <property type="match status" value="1"/>
</dbReference>
<dbReference type="Gene3D" id="2.40.30.10">
    <property type="entry name" value="Translation factors"/>
    <property type="match status" value="2"/>
</dbReference>
<dbReference type="PRINTS" id="PR00315">
    <property type="entry name" value="ELONGATNFCT"/>
</dbReference>
<keyword evidence="5" id="KW-0648">Protein biosynthesis</keyword>
<evidence type="ECO:0000256" key="2">
    <source>
        <dbReference type="ARBA" id="ARBA00007733"/>
    </source>
</evidence>
<evidence type="ECO:0000256" key="1">
    <source>
        <dbReference type="ARBA" id="ARBA00004173"/>
    </source>
</evidence>
<dbReference type="InterPro" id="IPR027417">
    <property type="entry name" value="P-loop_NTPase"/>
</dbReference>
<organism evidence="13 14">
    <name type="scientific">Laccaria amethystina LaAM-08-1</name>
    <dbReference type="NCBI Taxonomy" id="1095629"/>
    <lineage>
        <taxon>Eukaryota</taxon>
        <taxon>Fungi</taxon>
        <taxon>Dikarya</taxon>
        <taxon>Basidiomycota</taxon>
        <taxon>Agaricomycotina</taxon>
        <taxon>Agaricomycetes</taxon>
        <taxon>Agaricomycetidae</taxon>
        <taxon>Agaricales</taxon>
        <taxon>Agaricineae</taxon>
        <taxon>Hydnangiaceae</taxon>
        <taxon>Laccaria</taxon>
    </lineage>
</organism>
<evidence type="ECO:0000256" key="10">
    <source>
        <dbReference type="ARBA" id="ARBA00044200"/>
    </source>
</evidence>
<evidence type="ECO:0000259" key="12">
    <source>
        <dbReference type="PROSITE" id="PS51722"/>
    </source>
</evidence>
<dbReference type="Pfam" id="PF11987">
    <property type="entry name" value="IF-2"/>
    <property type="match status" value="1"/>
</dbReference>
<keyword evidence="6" id="KW-0809">Transit peptide</keyword>
<dbReference type="PANTHER" id="PTHR43381:SF20">
    <property type="entry name" value="TRANSLATION INITIATION FACTOR IF-2, MITOCHONDRIAL"/>
    <property type="match status" value="1"/>
</dbReference>
<dbReference type="InterPro" id="IPR044145">
    <property type="entry name" value="IF2_II"/>
</dbReference>
<feature type="compositionally biased region" description="Polar residues" evidence="11">
    <location>
        <begin position="177"/>
        <end position="190"/>
    </location>
</feature>
<dbReference type="EMBL" id="KN838552">
    <property type="protein sequence ID" value="KIK06593.1"/>
    <property type="molecule type" value="Genomic_DNA"/>
</dbReference>
<sequence length="900" mass="97072">MHRHGKILPPVRPHSTTRSSSTAAKLKPRELNSVSEPSGPQSTSNLREQGPLGSRSPSSLFRPLSSRFRPPGETQPRSEPTRNWASPISTPSQAFSGPQRLRVSPSPNSLSKWARTSPPSPPPSVVSSTQPSSSSHPFGQRTVQLTELKRQSAPHRASLEQASGRLQGNHSRRHPNIQGTKTFNSKNLRLSQERLARPTDQLGPGSKRDSQSLGFSDYTPEGSRPSKDQFCHARLSRNAFKERGSMVLNLESNTFTPSRSRETLSRKTPSVQKTRSNFAAERGPVDVYIPSTVSVGTLARLLKIKLSQLQRKMRKSGLVNEAVYDHVLTSDYAALLVEEFGCNPIVDDEAAFDLHPPPATPHSKRSSPRPPIVTIMGHVDHGKTTLLDTLRSASVAKSEAGGITQHIGAFSVPVPFVNEGNTDGPRSITFLDTPGHAAFSAMRARGAGVTDIVVLVVAADDGIMPQTREVIELIKQDQGRIGLVVAINKVDKPDADVESVQRALLTEGIQLEAYGGDIPSVRVSGLTGQGLPDLVETLSAVAEMQDLSVETDGKSFGHVLESKVQKGLGPIATVLVLRGSLKIGAHVIGGLSHAKVRLMSDSAGATVKVATPGMAVIVSGWKTLPKAGDEVIEATEADVKKALANRVRKAEMEVVLNDVDAINETRRQDRERRKEEVDANWKPPLVQDIITRPKPLRIIIKADVSGSAEAVEGALQCIGNKVVATKILSSGVGDISESDVMIAKASEATIVGFSVSASRSIETLAAQNGVPICTSNIIYRLVEDIRARVTALLPVTIETKVTGEATVLQLFDIQLKAKQTKKIAGCRVINGLVEKSKFARVVRGGVTIHEGSLDTLRQLKKDVVEVRKGIECGLCLCDFPDIREGDLIQMYEKIEKPGVL</sequence>
<feature type="compositionally biased region" description="Low complexity" evidence="11">
    <location>
        <begin position="50"/>
        <end position="72"/>
    </location>
</feature>
<comment type="subcellular location">
    <subcellularLocation>
        <location evidence="1">Mitochondrion</location>
    </subcellularLocation>
</comment>
<keyword evidence="7" id="KW-0496">Mitochondrion</keyword>
<dbReference type="InterPro" id="IPR005225">
    <property type="entry name" value="Small_GTP-bd"/>
</dbReference>
<dbReference type="Proteomes" id="UP000054477">
    <property type="component" value="Unassembled WGS sequence"/>
</dbReference>
<dbReference type="InterPro" id="IPR015760">
    <property type="entry name" value="TIF_IF2"/>
</dbReference>
<dbReference type="InterPro" id="IPR053905">
    <property type="entry name" value="EF-G-like_DII"/>
</dbReference>
<name>A0A0C9YER6_9AGAR</name>
<dbReference type="FunFam" id="3.40.50.10050:FF:000001">
    <property type="entry name" value="Translation initiation factor IF-2"/>
    <property type="match status" value="1"/>
</dbReference>
<dbReference type="InterPro" id="IPR000178">
    <property type="entry name" value="TF_IF2_bacterial-like"/>
</dbReference>
<comment type="similarity">
    <text evidence="2">Belongs to the TRAFAC class translation factor GTPase superfamily. Classic translation factor GTPase family. IF-2 subfamily.</text>
</comment>
<dbReference type="GO" id="GO:0005739">
    <property type="term" value="C:mitochondrion"/>
    <property type="evidence" value="ECO:0007669"/>
    <property type="project" value="UniProtKB-SubCell"/>
</dbReference>
<feature type="compositionally biased region" description="Polar residues" evidence="11">
    <location>
        <begin position="160"/>
        <end position="169"/>
    </location>
</feature>
<dbReference type="AlphaFoldDB" id="A0A0C9YER6"/>
<dbReference type="CDD" id="cd01887">
    <property type="entry name" value="IF2_eIF5B"/>
    <property type="match status" value="1"/>
</dbReference>
<evidence type="ECO:0000256" key="7">
    <source>
        <dbReference type="ARBA" id="ARBA00023128"/>
    </source>
</evidence>
<feature type="compositionally biased region" description="Low complexity" evidence="11">
    <location>
        <begin position="125"/>
        <end position="135"/>
    </location>
</feature>
<evidence type="ECO:0000256" key="9">
    <source>
        <dbReference type="ARBA" id="ARBA00025162"/>
    </source>
</evidence>
<dbReference type="InterPro" id="IPR036925">
    <property type="entry name" value="TIF_IF2_dom3_sf"/>
</dbReference>
<evidence type="ECO:0000256" key="3">
    <source>
        <dbReference type="ARBA" id="ARBA00022540"/>
    </source>
</evidence>
<reference evidence="13 14" key="1">
    <citation type="submission" date="2014-04" db="EMBL/GenBank/DDBJ databases">
        <authorList>
            <consortium name="DOE Joint Genome Institute"/>
            <person name="Kuo A."/>
            <person name="Kohler A."/>
            <person name="Nagy L.G."/>
            <person name="Floudas D."/>
            <person name="Copeland A."/>
            <person name="Barry K.W."/>
            <person name="Cichocki N."/>
            <person name="Veneault-Fourrey C."/>
            <person name="LaButti K."/>
            <person name="Lindquist E.A."/>
            <person name="Lipzen A."/>
            <person name="Lundell T."/>
            <person name="Morin E."/>
            <person name="Murat C."/>
            <person name="Sun H."/>
            <person name="Tunlid A."/>
            <person name="Henrissat B."/>
            <person name="Grigoriev I.V."/>
            <person name="Hibbett D.S."/>
            <person name="Martin F."/>
            <person name="Nordberg H.P."/>
            <person name="Cantor M.N."/>
            <person name="Hua S.X."/>
        </authorList>
    </citation>
    <scope>NUCLEOTIDE SEQUENCE [LARGE SCALE GENOMIC DNA]</scope>
    <source>
        <strain evidence="13 14">LaAM-08-1</strain>
    </source>
</reference>
<dbReference type="GO" id="GO:0005525">
    <property type="term" value="F:GTP binding"/>
    <property type="evidence" value="ECO:0007669"/>
    <property type="project" value="UniProtKB-KW"/>
</dbReference>
<proteinExistence type="inferred from homology"/>
<evidence type="ECO:0000313" key="13">
    <source>
        <dbReference type="EMBL" id="KIK06593.1"/>
    </source>
</evidence>
<dbReference type="GO" id="GO:0003924">
    <property type="term" value="F:GTPase activity"/>
    <property type="evidence" value="ECO:0007669"/>
    <property type="project" value="InterPro"/>
</dbReference>
<protein>
    <recommendedName>
        <fullName evidence="10">Translation initiation factor IF-2, mitochondrial</fullName>
    </recommendedName>
</protein>
<dbReference type="Gene3D" id="3.40.50.10050">
    <property type="entry name" value="Translation initiation factor IF- 2, domain 3"/>
    <property type="match status" value="1"/>
</dbReference>
<dbReference type="InterPro" id="IPR009000">
    <property type="entry name" value="Transl_B-barrel_sf"/>
</dbReference>
<evidence type="ECO:0000256" key="6">
    <source>
        <dbReference type="ARBA" id="ARBA00022946"/>
    </source>
</evidence>
<keyword evidence="8" id="KW-0342">GTP-binding</keyword>
<feature type="compositionally biased region" description="Polar residues" evidence="11">
    <location>
        <begin position="14"/>
        <end position="23"/>
    </location>
</feature>
<dbReference type="SUPFAM" id="SSF52540">
    <property type="entry name" value="P-loop containing nucleoside triphosphate hydrolases"/>
    <property type="match status" value="1"/>
</dbReference>
<dbReference type="Pfam" id="PF00009">
    <property type="entry name" value="GTP_EFTU"/>
    <property type="match status" value="1"/>
</dbReference>
<dbReference type="NCBIfam" id="TIGR00231">
    <property type="entry name" value="small_GTP"/>
    <property type="match status" value="1"/>
</dbReference>
<comment type="function">
    <text evidence="9">One of the essential components for the initiation of protein synthesis. Protects formylmethionyl-tRNA from spontaneous hydrolysis and promotes its binding to the 30S ribosomal subunits. Also involved in the hydrolysis of GTP during the formation of the 70S ribosomal complex.</text>
</comment>
<dbReference type="FunFam" id="3.40.50.300:FF:000019">
    <property type="entry name" value="Translation initiation factor IF-2"/>
    <property type="match status" value="1"/>
</dbReference>
<dbReference type="OrthoDB" id="361630at2759"/>
<dbReference type="SUPFAM" id="SSF50447">
    <property type="entry name" value="Translation proteins"/>
    <property type="match status" value="2"/>
</dbReference>
<keyword evidence="3" id="KW-0396">Initiation factor</keyword>
<gene>
    <name evidence="13" type="ORF">K443DRAFT_674255</name>
</gene>
<dbReference type="InterPro" id="IPR023115">
    <property type="entry name" value="TIF_IF2_dom3"/>
</dbReference>
<keyword evidence="14" id="KW-1185">Reference proteome</keyword>
<dbReference type="HAMAP" id="MF_00100_B">
    <property type="entry name" value="IF_2_B"/>
    <property type="match status" value="1"/>
</dbReference>
<accession>A0A0C9YER6</accession>
<dbReference type="InterPro" id="IPR000795">
    <property type="entry name" value="T_Tr_GTP-bd_dom"/>
</dbReference>